<sequence>MKIYFLMTTLLSLSAYSQIGVNTTTPTKSLDVNGELRVRILPNQSAPNVTKLITSDTNGNIQETTPLDAMYSSGLITKGHMTWNNILVGAKSARLDFTGRVAANLTNFTCSLFYQIGSGFTVLSSSSNVVVAANNATSFRITSGGTTYILTFSVNSNGYANVTSNTDWVQGTFFSIPNIN</sequence>
<name>A0ABV7XWF4_9FLAO</name>
<feature type="chain" id="PRO_5046398580" description="DUF4402 domain-containing protein" evidence="1">
    <location>
        <begin position="18"/>
        <end position="180"/>
    </location>
</feature>
<organism evidence="2 3">
    <name type="scientific">Chryseobacterium tructae</name>
    <dbReference type="NCBI Taxonomy" id="1037380"/>
    <lineage>
        <taxon>Bacteria</taxon>
        <taxon>Pseudomonadati</taxon>
        <taxon>Bacteroidota</taxon>
        <taxon>Flavobacteriia</taxon>
        <taxon>Flavobacteriales</taxon>
        <taxon>Weeksellaceae</taxon>
        <taxon>Chryseobacterium group</taxon>
        <taxon>Chryseobacterium</taxon>
    </lineage>
</organism>
<protein>
    <recommendedName>
        <fullName evidence="4">DUF4402 domain-containing protein</fullName>
    </recommendedName>
</protein>
<keyword evidence="3" id="KW-1185">Reference proteome</keyword>
<evidence type="ECO:0000256" key="1">
    <source>
        <dbReference type="SAM" id="SignalP"/>
    </source>
</evidence>
<proteinExistence type="predicted"/>
<dbReference type="RefSeq" id="WP_290298183.1">
    <property type="nucleotide sequence ID" value="NZ_JAUFQR010000001.1"/>
</dbReference>
<evidence type="ECO:0000313" key="2">
    <source>
        <dbReference type="EMBL" id="MFC3757160.1"/>
    </source>
</evidence>
<reference evidence="3" key="1">
    <citation type="journal article" date="2019" name="Int. J. Syst. Evol. Microbiol.">
        <title>The Global Catalogue of Microorganisms (GCM) 10K type strain sequencing project: providing services to taxonomists for standard genome sequencing and annotation.</title>
        <authorList>
            <consortium name="The Broad Institute Genomics Platform"/>
            <consortium name="The Broad Institute Genome Sequencing Center for Infectious Disease"/>
            <person name="Wu L."/>
            <person name="Ma J."/>
        </authorList>
    </citation>
    <scope>NUCLEOTIDE SEQUENCE [LARGE SCALE GENOMIC DNA]</scope>
    <source>
        <strain evidence="3">CECT 7798</strain>
    </source>
</reference>
<evidence type="ECO:0008006" key="4">
    <source>
        <dbReference type="Google" id="ProtNLM"/>
    </source>
</evidence>
<keyword evidence="1" id="KW-0732">Signal</keyword>
<dbReference type="Proteomes" id="UP001595735">
    <property type="component" value="Unassembled WGS sequence"/>
</dbReference>
<gene>
    <name evidence="2" type="ORF">ACFONJ_14385</name>
</gene>
<feature type="signal peptide" evidence="1">
    <location>
        <begin position="1"/>
        <end position="17"/>
    </location>
</feature>
<dbReference type="EMBL" id="JBHRYO010000002">
    <property type="protein sequence ID" value="MFC3757160.1"/>
    <property type="molecule type" value="Genomic_DNA"/>
</dbReference>
<comment type="caution">
    <text evidence="2">The sequence shown here is derived from an EMBL/GenBank/DDBJ whole genome shotgun (WGS) entry which is preliminary data.</text>
</comment>
<accession>A0ABV7XWF4</accession>
<evidence type="ECO:0000313" key="3">
    <source>
        <dbReference type="Proteomes" id="UP001595735"/>
    </source>
</evidence>